<keyword evidence="8" id="KW-1185">Reference proteome</keyword>
<evidence type="ECO:0000313" key="8">
    <source>
        <dbReference type="Proteomes" id="UP001501444"/>
    </source>
</evidence>
<dbReference type="InterPro" id="IPR001207">
    <property type="entry name" value="Transposase_mutator"/>
</dbReference>
<dbReference type="Proteomes" id="UP001501444">
    <property type="component" value="Unassembled WGS sequence"/>
</dbReference>
<sequence>MTAIAERFPAAAEHLDDAREELLAFTAFPREVWRQIWSNNPQERLNKEIRRRTDVVGIFPNRAAIIRLIGAVLAEQTDEWTEGRRYMGLEILAKARLTVISNEGTDTKPATAELAAA</sequence>
<protein>
    <recommendedName>
        <fullName evidence="6">Mutator family transposase</fullName>
    </recommendedName>
</protein>
<evidence type="ECO:0000256" key="6">
    <source>
        <dbReference type="RuleBase" id="RU365089"/>
    </source>
</evidence>
<reference evidence="7 8" key="1">
    <citation type="journal article" date="2019" name="Int. J. Syst. Evol. Microbiol.">
        <title>The Global Catalogue of Microorganisms (GCM) 10K type strain sequencing project: providing services to taxonomists for standard genome sequencing and annotation.</title>
        <authorList>
            <consortium name="The Broad Institute Genomics Platform"/>
            <consortium name="The Broad Institute Genome Sequencing Center for Infectious Disease"/>
            <person name="Wu L."/>
            <person name="Ma J."/>
        </authorList>
    </citation>
    <scope>NUCLEOTIDE SEQUENCE [LARGE SCALE GENOMIC DNA]</scope>
    <source>
        <strain evidence="7 8">JCM 3272</strain>
    </source>
</reference>
<keyword evidence="6" id="KW-0814">Transposable element</keyword>
<evidence type="ECO:0000256" key="4">
    <source>
        <dbReference type="ARBA" id="ARBA00023125"/>
    </source>
</evidence>
<keyword evidence="5 6" id="KW-0233">DNA recombination</keyword>
<proteinExistence type="inferred from homology"/>
<evidence type="ECO:0000256" key="2">
    <source>
        <dbReference type="ARBA" id="ARBA00010961"/>
    </source>
</evidence>
<gene>
    <name evidence="7" type="ORF">GCM10010170_098400</name>
</gene>
<evidence type="ECO:0000256" key="1">
    <source>
        <dbReference type="ARBA" id="ARBA00002190"/>
    </source>
</evidence>
<evidence type="ECO:0000256" key="5">
    <source>
        <dbReference type="ARBA" id="ARBA00023172"/>
    </source>
</evidence>
<dbReference type="PANTHER" id="PTHR33217:SF7">
    <property type="entry name" value="TRANSPOSASE FOR INSERTION SEQUENCE ELEMENT IS1081"/>
    <property type="match status" value="1"/>
</dbReference>
<accession>A0ABN3HU74</accession>
<evidence type="ECO:0000256" key="3">
    <source>
        <dbReference type="ARBA" id="ARBA00022578"/>
    </source>
</evidence>
<comment type="similarity">
    <text evidence="2 6">Belongs to the transposase mutator family.</text>
</comment>
<dbReference type="PANTHER" id="PTHR33217">
    <property type="entry name" value="TRANSPOSASE FOR INSERTION SEQUENCE ELEMENT IS1081"/>
    <property type="match status" value="1"/>
</dbReference>
<dbReference type="Pfam" id="PF00872">
    <property type="entry name" value="Transposase_mut"/>
    <property type="match status" value="1"/>
</dbReference>
<keyword evidence="4 6" id="KW-0238">DNA-binding</keyword>
<keyword evidence="3 6" id="KW-0815">Transposition</keyword>
<comment type="caution">
    <text evidence="7">The sequence shown here is derived from an EMBL/GenBank/DDBJ whole genome shotgun (WGS) entry which is preliminary data.</text>
</comment>
<comment type="function">
    <text evidence="1 6">Required for the transposition of the insertion element.</text>
</comment>
<dbReference type="EMBL" id="BAAARV010000106">
    <property type="protein sequence ID" value="GAA2387426.1"/>
    <property type="molecule type" value="Genomic_DNA"/>
</dbReference>
<evidence type="ECO:0000313" key="7">
    <source>
        <dbReference type="EMBL" id="GAA2387426.1"/>
    </source>
</evidence>
<name>A0ABN3HU74_9ACTN</name>
<organism evidence="7 8">
    <name type="scientific">Dactylosporangium salmoneum</name>
    <dbReference type="NCBI Taxonomy" id="53361"/>
    <lineage>
        <taxon>Bacteria</taxon>
        <taxon>Bacillati</taxon>
        <taxon>Actinomycetota</taxon>
        <taxon>Actinomycetes</taxon>
        <taxon>Micromonosporales</taxon>
        <taxon>Micromonosporaceae</taxon>
        <taxon>Dactylosporangium</taxon>
    </lineage>
</organism>